<sequence>MRILPPIIIIIFGYGLQSSAPAGKRNHSRRKSKGNALQTAKYLEHRDVSLRVYGATKDLERSKLPSEQRVDDHLSVTSDKKTSNNTRKNHAESLLNHDNGHAFHNTSVSRRGTAKEAHKADSNPVQINSLHQATARIARPHLLHSAEKSKHESLSAKSRQNKATSPTKKHKIPGTFRHQRHKTTSKRTKVDEDVSSEGQNIAKTIDSLDDLQRSYSKGVDMDSMDITEVKQSDNNTLSDYFHALNDNDSGGSKNDNTENDYSEFAPTRSSLSWDEMGPPTESRSGDDDFYDAIDNGDEPPPLKMKKIRPTKSHFNEQKGEPTESDSKAQGSASSSQSTDFRSPSQEDFENFFRGMLDHFGYGRPSQRYGDQYKNYDSKNQEKEKTQTNVTSFLVRHYENHDGNLTKLVSLGSPERVDAAYHTQEPSLADNEDAIPTFFKDERDQEGGGKTSFVSSASPSYWVRRPFDANGNAANEQLLREENLESPVNAPSTQPIQLPKKQSYEPPRLQDATLLPVDIQKETRIMGGNISGGQISGGVIKGGQIKAGLIEGGIIKGGQIVGGHITNGTMEGGVVANGQMSGGRLVNGRIEGGKLLGGNVFGGRIVGGSVEGGEIKGGVVAGGRFSGGSMQGGLLKGGEIHSGTIKGGKVEGGILQGGNIEGGEFRFGEISGGTLKSGSMLGGLLKNGSIEGGTLKGGTIEGGVLKGGIMEGGKLKGGLVLAGKIKGGVIEGGVIEGGEIGDGVVITGGKVNATIIGTGSPIDKNQRLGALFKQGEKTHQLGLSVDQQKEPQGSEKPVHGSEHLPDPMRGPQPVTHVNQGLQMMQANAAVKIPLREGTLRMLPQENNNTDDDSLEKLLIEGKSASDDNFDPELSSHRFFDEQDQPNRVIQRKGGKHHVFFDGVGYDIPNDDFVDLIDKVKNQDLVKNYKQSENDDLLKIKSNSMNFTAMTNLHIRPEDLEKTLSFPTKARSSVSRSDKKKGGQDFKQEKPKPKLPQAMKTVKLNNKESERLRPTYHWSLDKLIKDRIPGSPGPAIRTHGEMKVIRGGLHLNGHNAWLGAGDFSGGCLSDPDTCEDGLSFEMTFRLEKDALKYSDMNYIVDSGASTFNSKGFSLYTVQGNLRADIAVADQENCLQIPVTVNKWQDILVTWRKSEGMKMFVNCELKAQTKGSEHCIGCHSKGCHRTDTNTLLMIGRPNYSPHFHCTKFDSGDISFWERYLSDKDVVTLCGASTGNKLSPRILHAIHITMLEI</sequence>
<dbReference type="PANTHER" id="PTHR36963">
    <property type="entry name" value="HELICASE"/>
    <property type="match status" value="1"/>
</dbReference>
<feature type="compositionally biased region" description="Basic and acidic residues" evidence="1">
    <location>
        <begin position="313"/>
        <end position="326"/>
    </location>
</feature>
<feature type="compositionally biased region" description="Basic residues" evidence="1">
    <location>
        <begin position="167"/>
        <end position="187"/>
    </location>
</feature>
<feature type="compositionally biased region" description="Polar residues" evidence="1">
    <location>
        <begin position="155"/>
        <end position="166"/>
    </location>
</feature>
<evidence type="ECO:0000313" key="2">
    <source>
        <dbReference type="EMBL" id="KAK2574419.1"/>
    </source>
</evidence>
<feature type="compositionally biased region" description="Basic and acidic residues" evidence="1">
    <location>
        <begin position="786"/>
        <end position="805"/>
    </location>
</feature>
<organism evidence="2 3">
    <name type="scientific">Acropora cervicornis</name>
    <name type="common">Staghorn coral</name>
    <dbReference type="NCBI Taxonomy" id="6130"/>
    <lineage>
        <taxon>Eukaryota</taxon>
        <taxon>Metazoa</taxon>
        <taxon>Cnidaria</taxon>
        <taxon>Anthozoa</taxon>
        <taxon>Hexacorallia</taxon>
        <taxon>Scleractinia</taxon>
        <taxon>Astrocoeniina</taxon>
        <taxon>Acroporidae</taxon>
        <taxon>Acropora</taxon>
    </lineage>
</organism>
<dbReference type="AlphaFoldDB" id="A0AAD9R7H3"/>
<feature type="region of interest" description="Disordered" evidence="1">
    <location>
        <begin position="240"/>
        <end position="344"/>
    </location>
</feature>
<feature type="region of interest" description="Disordered" evidence="1">
    <location>
        <begin position="146"/>
        <end position="198"/>
    </location>
</feature>
<gene>
    <name evidence="2" type="ORF">P5673_000583</name>
</gene>
<evidence type="ECO:0000256" key="1">
    <source>
        <dbReference type="SAM" id="MobiDB-lite"/>
    </source>
</evidence>
<feature type="compositionally biased region" description="Low complexity" evidence="1">
    <location>
        <begin position="327"/>
        <end position="337"/>
    </location>
</feature>
<feature type="compositionally biased region" description="Basic and acidic residues" evidence="1">
    <location>
        <begin position="63"/>
        <end position="82"/>
    </location>
</feature>
<feature type="region of interest" description="Disordered" evidence="1">
    <location>
        <begin position="484"/>
        <end position="504"/>
    </location>
</feature>
<dbReference type="Gene3D" id="2.60.120.200">
    <property type="match status" value="1"/>
</dbReference>
<feature type="compositionally biased region" description="Basic and acidic residues" evidence="1">
    <location>
        <begin position="974"/>
        <end position="990"/>
    </location>
</feature>
<dbReference type="SUPFAM" id="SSF49899">
    <property type="entry name" value="Concanavalin A-like lectins/glucanases"/>
    <property type="match status" value="1"/>
</dbReference>
<keyword evidence="3" id="KW-1185">Reference proteome</keyword>
<dbReference type="EMBL" id="JARQWQ010000001">
    <property type="protein sequence ID" value="KAK2574419.1"/>
    <property type="molecule type" value="Genomic_DNA"/>
</dbReference>
<dbReference type="PANTHER" id="PTHR36963:SF2">
    <property type="entry name" value="TNFR-CYS DOMAIN-CONTAINING PROTEIN"/>
    <property type="match status" value="1"/>
</dbReference>
<evidence type="ECO:0000313" key="3">
    <source>
        <dbReference type="Proteomes" id="UP001249851"/>
    </source>
</evidence>
<accession>A0AAD9R7H3</accession>
<feature type="region of interest" description="Disordered" evidence="1">
    <location>
        <begin position="780"/>
        <end position="814"/>
    </location>
</feature>
<dbReference type="InterPro" id="IPR013320">
    <property type="entry name" value="ConA-like_dom_sf"/>
</dbReference>
<feature type="compositionally biased region" description="Acidic residues" evidence="1">
    <location>
        <begin position="287"/>
        <end position="297"/>
    </location>
</feature>
<proteinExistence type="predicted"/>
<name>A0AAD9R7H3_ACRCE</name>
<reference evidence="2" key="2">
    <citation type="journal article" date="2023" name="Science">
        <title>Genomic signatures of disease resistance in endangered staghorn corals.</title>
        <authorList>
            <person name="Vollmer S.V."/>
            <person name="Selwyn J.D."/>
            <person name="Despard B.A."/>
            <person name="Roesel C.L."/>
        </authorList>
    </citation>
    <scope>NUCLEOTIDE SEQUENCE</scope>
    <source>
        <strain evidence="2">K2</strain>
    </source>
</reference>
<comment type="caution">
    <text evidence="2">The sequence shown here is derived from an EMBL/GenBank/DDBJ whole genome shotgun (WGS) entry which is preliminary data.</text>
</comment>
<protein>
    <submittedName>
        <fullName evidence="2">Glutamine-rich protein 2</fullName>
    </submittedName>
</protein>
<feature type="region of interest" description="Disordered" evidence="1">
    <location>
        <begin position="63"/>
        <end position="126"/>
    </location>
</feature>
<feature type="region of interest" description="Disordered" evidence="1">
    <location>
        <begin position="962"/>
        <end position="995"/>
    </location>
</feature>
<dbReference type="Proteomes" id="UP001249851">
    <property type="component" value="Unassembled WGS sequence"/>
</dbReference>
<reference evidence="2" key="1">
    <citation type="journal article" date="2023" name="G3 (Bethesda)">
        <title>Whole genome assembly and annotation of the endangered Caribbean coral Acropora cervicornis.</title>
        <authorList>
            <person name="Selwyn J.D."/>
            <person name="Vollmer S.V."/>
        </authorList>
    </citation>
    <scope>NUCLEOTIDE SEQUENCE</scope>
    <source>
        <strain evidence="2">K2</strain>
    </source>
</reference>